<feature type="compositionally biased region" description="Basic and acidic residues" evidence="1">
    <location>
        <begin position="158"/>
        <end position="169"/>
    </location>
</feature>
<dbReference type="RefSeq" id="XP_018018576.1">
    <property type="nucleotide sequence ID" value="XM_018163087.2"/>
</dbReference>
<dbReference type="AlphaFoldDB" id="A0A8B7P0G4"/>
<evidence type="ECO:0000313" key="3">
    <source>
        <dbReference type="Proteomes" id="UP000694843"/>
    </source>
</evidence>
<evidence type="ECO:0000256" key="2">
    <source>
        <dbReference type="SAM" id="Phobius"/>
    </source>
</evidence>
<keyword evidence="2" id="KW-0472">Membrane</keyword>
<feature type="compositionally biased region" description="Basic and acidic residues" evidence="1">
    <location>
        <begin position="545"/>
        <end position="562"/>
    </location>
</feature>
<reference evidence="4" key="1">
    <citation type="submission" date="2025-08" db="UniProtKB">
        <authorList>
            <consortium name="RefSeq"/>
        </authorList>
    </citation>
    <scope>IDENTIFICATION</scope>
    <source>
        <tissue evidence="4">Whole organism</tissue>
    </source>
</reference>
<feature type="compositionally biased region" description="Acidic residues" evidence="1">
    <location>
        <begin position="71"/>
        <end position="86"/>
    </location>
</feature>
<feature type="compositionally biased region" description="Polar residues" evidence="1">
    <location>
        <begin position="316"/>
        <end position="331"/>
    </location>
</feature>
<sequence length="1239" mass="138189">MKNADVVLSAKELFAQDNQDLWEVWDEKPKWITAKELNQEEVEDFWHSWEETSQRPRQRSRSPPPPIRSQEDDDSEAETDESEDEASALTLPDDGCHLRGEGKFYSSIPAKEAFKEDDSWLDEFDDSKYTISKAISAKDAFKEDDSWLNSDDESESQAPHDDVPVREISKNSSWSMNDINLEGDYEEQNDLHSSSSNVVEYQEGVVNASLFMKRDSSELNQSRAISAKEAFKEDDSWLNSDDETEYSHARAIPASEAFKEDDSWLNSDDETEFSHARAIPASEAFKEDDSWLNSDEESDFQPSEAIPSKEVKQDGSCPNSVAESKFSSTAAISVKEAFKEDDSWLEMEGSESDESKGAEESEEDNSAQEEGVTEKKQDQTLGLEDEDDSGYSSVKILMHNEHSAPISLSEKENIGECSSFHNIASDGQNIDAKKKSYRSTEQDNGNRNECRIIDEVSTLSRNIFEDSVLHIDNSQGGKNVSGSNSEKSLTNTDLKLDTLEGTCGQCRAINFSLTQTRDGKGDGSDKELEKFKSFKDTEFLNQGHDQIRPTEKKERSDSDKNTDGLTVSVDENSVGDEIHTVGDISQSTMPSIVGSSLEKLGEPDRMAAMPVELFSKCIDFKFATNFTGEKEVTTDSMNSIMLSANSLFPSGSQLSIHPDNTRCNHTLTSHVLDNGFLADLAKGLSMDDIDPNPSSSFSRNCDDESSALYRMSSTTHKAQSLTLITSSENRLPILSSDCSSNVSVSNRPPNSVAFRKGGFGSFMFSEMMTKDENDHKLLERTKGSTDSESCSKVCLVLEPEVVQRVLVRVPEPCDSSLEGSDGGKSHVEACKGMLHEDDPRVNELFDEILKNFGDLCPDESREKYGIFGFEPGTHCHSSTLHEHLLIADVSSPADSSATNMNKISNAGPASKITPLVDLTDEQPGNPQNIYENTKIAEIGNQEKNEEAHQGALKFISTPQYQIAVNSEVVNGASAHSNTLETATYSIPSKQIVLRDDFDSIQRLRNASPEQKNESQLEKPDFANRFVFKLLSSMDKEAPQPSLPEAHVPSLSSEFGNEVTGDERERTEQDSRDGVNFLNRAHSAHEPMKTDVEKFPLTNMNNVDSCEEKYQRALQETKEKDKYVSDKTSLNTGLDSIPSQMVEQKEIEHHDYESTSTLLQGLSIEDEIPRVCDPVQSFKLEHYHVETAVDFPLLEQPQEAKLNNEVQTSNESHDSFLTSFVSFCVIVLFLTSYFIFKWFS</sequence>
<evidence type="ECO:0000313" key="4">
    <source>
        <dbReference type="RefSeq" id="XP_018018576.1"/>
    </source>
</evidence>
<feature type="transmembrane region" description="Helical" evidence="2">
    <location>
        <begin position="1215"/>
        <end position="1235"/>
    </location>
</feature>
<feature type="compositionally biased region" description="Basic and acidic residues" evidence="1">
    <location>
        <begin position="1060"/>
        <end position="1072"/>
    </location>
</feature>
<proteinExistence type="predicted"/>
<keyword evidence="2" id="KW-1133">Transmembrane helix</keyword>
<feature type="region of interest" description="Disordered" evidence="1">
    <location>
        <begin position="234"/>
        <end position="389"/>
    </location>
</feature>
<evidence type="ECO:0000256" key="1">
    <source>
        <dbReference type="SAM" id="MobiDB-lite"/>
    </source>
</evidence>
<feature type="compositionally biased region" description="Acidic residues" evidence="1">
    <location>
        <begin position="343"/>
        <end position="352"/>
    </location>
</feature>
<feature type="region of interest" description="Disordered" evidence="1">
    <location>
        <begin position="48"/>
        <end position="102"/>
    </location>
</feature>
<dbReference type="GeneID" id="108675102"/>
<organism evidence="3 4">
    <name type="scientific">Hyalella azteca</name>
    <name type="common">Amphipod</name>
    <dbReference type="NCBI Taxonomy" id="294128"/>
    <lineage>
        <taxon>Eukaryota</taxon>
        <taxon>Metazoa</taxon>
        <taxon>Ecdysozoa</taxon>
        <taxon>Arthropoda</taxon>
        <taxon>Crustacea</taxon>
        <taxon>Multicrustacea</taxon>
        <taxon>Malacostraca</taxon>
        <taxon>Eumalacostraca</taxon>
        <taxon>Peracarida</taxon>
        <taxon>Amphipoda</taxon>
        <taxon>Senticaudata</taxon>
        <taxon>Talitrida</taxon>
        <taxon>Talitroidea</taxon>
        <taxon>Hyalellidae</taxon>
        <taxon>Hyalella</taxon>
    </lineage>
</organism>
<keyword evidence="2" id="KW-0812">Transmembrane</keyword>
<dbReference type="KEGG" id="hazt:108675102"/>
<dbReference type="Proteomes" id="UP000694843">
    <property type="component" value="Unplaced"/>
</dbReference>
<keyword evidence="3" id="KW-1185">Reference proteome</keyword>
<accession>A0A8B7P0G4</accession>
<name>A0A8B7P0G4_HYAAZ</name>
<feature type="region of interest" description="Disordered" evidence="1">
    <location>
        <begin position="1036"/>
        <end position="1072"/>
    </location>
</feature>
<protein>
    <submittedName>
        <fullName evidence="4">Uncharacterized protein LOC108675102 isoform X1</fullName>
    </submittedName>
</protein>
<gene>
    <name evidence="4" type="primary">LOC108675102</name>
</gene>
<feature type="region of interest" description="Disordered" evidence="1">
    <location>
        <begin position="539"/>
        <end position="570"/>
    </location>
</feature>
<feature type="region of interest" description="Disordered" evidence="1">
    <location>
        <begin position="142"/>
        <end position="176"/>
    </location>
</feature>